<dbReference type="PANTHER" id="PTHR30487:SF0">
    <property type="entry name" value="PREPILIN LEADER PEPTIDASE_N-METHYLTRANSFERASE-RELATED"/>
    <property type="match status" value="1"/>
</dbReference>
<feature type="transmembrane region" description="Helical" evidence="2">
    <location>
        <begin position="144"/>
        <end position="162"/>
    </location>
</feature>
<dbReference type="InterPro" id="IPR000045">
    <property type="entry name" value="Prepilin_IV_endopep_pep"/>
</dbReference>
<dbReference type="PANTHER" id="PTHR30487">
    <property type="entry name" value="TYPE 4 PREPILIN-LIKE PROTEINS LEADER PEPTIDE-PROCESSING ENZYME"/>
    <property type="match status" value="1"/>
</dbReference>
<feature type="transmembrane region" description="Helical" evidence="2">
    <location>
        <begin position="192"/>
        <end position="210"/>
    </location>
</feature>
<feature type="transmembrane region" description="Helical" evidence="2">
    <location>
        <begin position="117"/>
        <end position="138"/>
    </location>
</feature>
<comment type="caution">
    <text evidence="4">The sequence shown here is derived from an EMBL/GenBank/DDBJ whole genome shotgun (WGS) entry which is preliminary data.</text>
</comment>
<reference evidence="5" key="1">
    <citation type="journal article" date="2019" name="Int. J. Syst. Evol. Microbiol.">
        <title>The Global Catalogue of Microorganisms (GCM) 10K type strain sequencing project: providing services to taxonomists for standard genome sequencing and annotation.</title>
        <authorList>
            <consortium name="The Broad Institute Genomics Platform"/>
            <consortium name="The Broad Institute Genome Sequencing Center for Infectious Disease"/>
            <person name="Wu L."/>
            <person name="Ma J."/>
        </authorList>
    </citation>
    <scope>NUCLEOTIDE SEQUENCE [LARGE SCALE GENOMIC DNA]</scope>
    <source>
        <strain evidence="5">CGMCC 4.7304</strain>
    </source>
</reference>
<feature type="transmembrane region" description="Helical" evidence="2">
    <location>
        <begin position="217"/>
        <end position="237"/>
    </location>
</feature>
<keyword evidence="5" id="KW-1185">Reference proteome</keyword>
<evidence type="ECO:0000256" key="1">
    <source>
        <dbReference type="ARBA" id="ARBA00005801"/>
    </source>
</evidence>
<dbReference type="InterPro" id="IPR050882">
    <property type="entry name" value="Prepilin_peptidase/N-MTase"/>
</dbReference>
<dbReference type="Proteomes" id="UP001596083">
    <property type="component" value="Unassembled WGS sequence"/>
</dbReference>
<proteinExistence type="inferred from homology"/>
<comment type="similarity">
    <text evidence="1">Belongs to the peptidase A24 family.</text>
</comment>
<protein>
    <submittedName>
        <fullName evidence="4">Prepilin peptidase</fullName>
        <ecNumber evidence="4">3.4.23.43</ecNumber>
    </submittedName>
</protein>
<accession>A0ABW0YRV4</accession>
<evidence type="ECO:0000313" key="4">
    <source>
        <dbReference type="EMBL" id="MFC5718917.1"/>
    </source>
</evidence>
<gene>
    <name evidence="4" type="ORF">ACFP1Z_01815</name>
</gene>
<dbReference type="RefSeq" id="WP_390313908.1">
    <property type="nucleotide sequence ID" value="NZ_JBHSPB010000001.1"/>
</dbReference>
<dbReference type="Gene3D" id="1.20.120.1220">
    <property type="match status" value="1"/>
</dbReference>
<keyword evidence="2" id="KW-0812">Transmembrane</keyword>
<keyword evidence="4" id="KW-0378">Hydrolase</keyword>
<name>A0ABW0YRV4_9ACTN</name>
<keyword evidence="2" id="KW-1133">Transmembrane helix</keyword>
<evidence type="ECO:0000259" key="3">
    <source>
        <dbReference type="Pfam" id="PF01478"/>
    </source>
</evidence>
<evidence type="ECO:0000313" key="5">
    <source>
        <dbReference type="Proteomes" id="UP001596083"/>
    </source>
</evidence>
<dbReference type="GO" id="GO:0004190">
    <property type="term" value="F:aspartic-type endopeptidase activity"/>
    <property type="evidence" value="ECO:0007669"/>
    <property type="project" value="UniProtKB-EC"/>
</dbReference>
<dbReference type="Pfam" id="PF01478">
    <property type="entry name" value="Peptidase_A24"/>
    <property type="match status" value="1"/>
</dbReference>
<organism evidence="4 5">
    <name type="scientific">Streptomyces gamaensis</name>
    <dbReference type="NCBI Taxonomy" id="1763542"/>
    <lineage>
        <taxon>Bacteria</taxon>
        <taxon>Bacillati</taxon>
        <taxon>Actinomycetota</taxon>
        <taxon>Actinomycetes</taxon>
        <taxon>Kitasatosporales</taxon>
        <taxon>Streptomycetaceae</taxon>
        <taxon>Streptomyces</taxon>
    </lineage>
</organism>
<evidence type="ECO:0000256" key="2">
    <source>
        <dbReference type="SAM" id="Phobius"/>
    </source>
</evidence>
<dbReference type="EMBL" id="JBHSPB010000001">
    <property type="protein sequence ID" value="MFC5718917.1"/>
    <property type="molecule type" value="Genomic_DNA"/>
</dbReference>
<sequence length="240" mass="23625">MEALLIALAALYGAVAGALLPRARYRLGVGPEEPWRRLGPCGHPVAGWLGPARCGRCGGVYGPGARGPAAVTALVCAALAGAAGARPELAVWLLAAPVAVLLAAVDRSVRRLPDVLTLPLAAGLAALLGAAALIPGAAGSWAGALWGALALGGGYFALVVVHPAGMGPGDAKLALGLGCALGWYGWDVLLLGAFAGLLLGSGCALGLLAARRVRRGTALAFGPFMLAGAWLGVLAGASHA</sequence>
<dbReference type="EC" id="3.4.23.43" evidence="4"/>
<feature type="transmembrane region" description="Helical" evidence="2">
    <location>
        <begin position="89"/>
        <end position="105"/>
    </location>
</feature>
<keyword evidence="2" id="KW-0472">Membrane</keyword>
<feature type="domain" description="Prepilin type IV endopeptidase peptidase" evidence="3">
    <location>
        <begin position="95"/>
        <end position="199"/>
    </location>
</feature>